<dbReference type="EMBL" id="JAKGAQ010000004">
    <property type="protein sequence ID" value="MCF2872498.1"/>
    <property type="molecule type" value="Genomic_DNA"/>
</dbReference>
<feature type="transmembrane region" description="Helical" evidence="1">
    <location>
        <begin position="179"/>
        <end position="196"/>
    </location>
</feature>
<keyword evidence="1" id="KW-0472">Membrane</keyword>
<sequence length="281" mass="31432">MTDALALEQNRAGWLRKTLPAWLAELVIFIAKQAWACLFAISLLLAVIITNAIWSDSWALARYDALVIFAVLMQAAMLLFKLETWAEAKVIALFHITGTSMEFFKVSAGSWEYPEASVLVIMGVPLFSGFMYASVGSYIARVIRIFDIRFTPYPPFWTTVVLAIAIYVNFFAHHFVPDIRLGLFAATVLLFGRTMVRFTVGRRYGFPLPLAALIVSFSLWLAENIGTLTGTWTYAGSPPFDWTSLQKMGSWYLLIYVAFVTVTLVIRAPLDIKGNRATSGN</sequence>
<keyword evidence="3" id="KW-1185">Reference proteome</keyword>
<feature type="transmembrane region" description="Helical" evidence="1">
    <location>
        <begin position="117"/>
        <end position="140"/>
    </location>
</feature>
<dbReference type="RefSeq" id="WP_235226822.1">
    <property type="nucleotide sequence ID" value="NZ_JAKGAQ010000004.1"/>
</dbReference>
<protein>
    <submittedName>
        <fullName evidence="2">DUF817 domain-containing protein</fullName>
    </submittedName>
</protein>
<keyword evidence="1" id="KW-1133">Transmembrane helix</keyword>
<feature type="transmembrane region" description="Helical" evidence="1">
    <location>
        <begin position="152"/>
        <end position="173"/>
    </location>
</feature>
<evidence type="ECO:0000313" key="3">
    <source>
        <dbReference type="Proteomes" id="UP001200557"/>
    </source>
</evidence>
<keyword evidence="1" id="KW-0812">Transmembrane</keyword>
<dbReference type="InterPro" id="IPR008535">
    <property type="entry name" value="DUF817"/>
</dbReference>
<evidence type="ECO:0000313" key="2">
    <source>
        <dbReference type="EMBL" id="MCF2872498.1"/>
    </source>
</evidence>
<gene>
    <name evidence="2" type="ORF">L0664_15590</name>
</gene>
<evidence type="ECO:0000256" key="1">
    <source>
        <dbReference type="SAM" id="Phobius"/>
    </source>
</evidence>
<accession>A0ABS9CZ25</accession>
<organism evidence="2 3">
    <name type="scientific">Octadecabacter dasysiphoniae</name>
    <dbReference type="NCBI Taxonomy" id="2909341"/>
    <lineage>
        <taxon>Bacteria</taxon>
        <taxon>Pseudomonadati</taxon>
        <taxon>Pseudomonadota</taxon>
        <taxon>Alphaproteobacteria</taxon>
        <taxon>Rhodobacterales</taxon>
        <taxon>Roseobacteraceae</taxon>
        <taxon>Octadecabacter</taxon>
    </lineage>
</organism>
<proteinExistence type="predicted"/>
<feature type="transmembrane region" description="Helical" evidence="1">
    <location>
        <begin position="249"/>
        <end position="266"/>
    </location>
</feature>
<dbReference type="PIRSF" id="PIRSF009141">
    <property type="entry name" value="UCP009141"/>
    <property type="match status" value="1"/>
</dbReference>
<dbReference type="Proteomes" id="UP001200557">
    <property type="component" value="Unassembled WGS sequence"/>
</dbReference>
<comment type="caution">
    <text evidence="2">The sequence shown here is derived from an EMBL/GenBank/DDBJ whole genome shotgun (WGS) entry which is preliminary data.</text>
</comment>
<reference evidence="2 3" key="1">
    <citation type="submission" date="2022-01" db="EMBL/GenBank/DDBJ databases">
        <title>Octadecabacter sp. nov., isolated from a marine alga.</title>
        <authorList>
            <person name="Jin M.S."/>
            <person name="Kim H.M."/>
            <person name="Han D.M."/>
            <person name="Jung J.J."/>
            <person name="Jeon C.O."/>
        </authorList>
    </citation>
    <scope>NUCLEOTIDE SEQUENCE [LARGE SCALE GENOMIC DNA]</scope>
    <source>
        <strain evidence="2 3">G9-8</strain>
    </source>
</reference>
<feature type="transmembrane region" description="Helical" evidence="1">
    <location>
        <begin position="208"/>
        <end position="229"/>
    </location>
</feature>
<feature type="transmembrane region" description="Helical" evidence="1">
    <location>
        <begin position="60"/>
        <end position="80"/>
    </location>
</feature>
<feature type="transmembrane region" description="Helical" evidence="1">
    <location>
        <begin position="21"/>
        <end position="54"/>
    </location>
</feature>
<dbReference type="Pfam" id="PF05675">
    <property type="entry name" value="DUF817"/>
    <property type="match status" value="1"/>
</dbReference>
<name>A0ABS9CZ25_9RHOB</name>